<evidence type="ECO:0000256" key="2">
    <source>
        <dbReference type="ARBA" id="ARBA00006706"/>
    </source>
</evidence>
<dbReference type="Gene3D" id="1.10.600.10">
    <property type="entry name" value="Farnesyl Diphosphate Synthase"/>
    <property type="match status" value="1"/>
</dbReference>
<dbReference type="PROSITE" id="PS00444">
    <property type="entry name" value="POLYPRENYL_SYNTHASE_2"/>
    <property type="match status" value="1"/>
</dbReference>
<evidence type="ECO:0000256" key="3">
    <source>
        <dbReference type="ARBA" id="ARBA00022679"/>
    </source>
</evidence>
<keyword evidence="9" id="KW-1185">Reference proteome</keyword>
<evidence type="ECO:0000256" key="5">
    <source>
        <dbReference type="ARBA" id="ARBA00022842"/>
    </source>
</evidence>
<evidence type="ECO:0000313" key="9">
    <source>
        <dbReference type="Proteomes" id="UP001500298"/>
    </source>
</evidence>
<dbReference type="PANTHER" id="PTHR12001:SF85">
    <property type="entry name" value="SHORT CHAIN ISOPRENYL DIPHOSPHATE SYNTHASE"/>
    <property type="match status" value="1"/>
</dbReference>
<sequence length="325" mass="36485">MSFNFELANEQITSKIEALNIGKAPNNLYDPIYYTLSMGGKRTRPILALLGCYLYNENYLKAMGVAMGVEIFHNFTLVHDDIMDNAPLRRGKATVHEKWNNNIAILSGDVMLVKAYEQFLDTDPALLGSILQYFNKCASEVCEGQQYDMDFENEDNVSAEEYLHMIRLKTAVLLGFSLRGGALVGGASEKDAEVLAEIAELVGTGFQLKDDILDLYGEQAKVGKQIGGDIIANKKTYLLIKALEQANEEQKNELEHWLSLTSFDNTEKVEAVKALFDTIGVKAIAEEKMHSYFQQAFQLLKGLEIPEERKASLHGFIEMIYSRDK</sequence>
<accession>A0ABP9D5L9</accession>
<keyword evidence="5" id="KW-0460">Magnesium</keyword>
<dbReference type="SFLD" id="SFLDS00005">
    <property type="entry name" value="Isoprenoid_Synthase_Type_I"/>
    <property type="match status" value="1"/>
</dbReference>
<dbReference type="InterPro" id="IPR000092">
    <property type="entry name" value="Polyprenyl_synt"/>
</dbReference>
<dbReference type="CDD" id="cd00685">
    <property type="entry name" value="Trans_IPPS_HT"/>
    <property type="match status" value="1"/>
</dbReference>
<dbReference type="EMBL" id="BAABJX010000018">
    <property type="protein sequence ID" value="GAA4827547.1"/>
    <property type="molecule type" value="Genomic_DNA"/>
</dbReference>
<protein>
    <submittedName>
        <fullName evidence="8">Polyprenyl synthetase family protein</fullName>
    </submittedName>
</protein>
<dbReference type="PANTHER" id="PTHR12001">
    <property type="entry name" value="GERANYLGERANYL PYROPHOSPHATE SYNTHASE"/>
    <property type="match status" value="1"/>
</dbReference>
<keyword evidence="4" id="KW-0479">Metal-binding</keyword>
<keyword evidence="7" id="KW-0175">Coiled coil</keyword>
<name>A0ABP9D5L9_9BACT</name>
<evidence type="ECO:0000256" key="6">
    <source>
        <dbReference type="RuleBase" id="RU004466"/>
    </source>
</evidence>
<organism evidence="8 9">
    <name type="scientific">Algivirga pacifica</name>
    <dbReference type="NCBI Taxonomy" id="1162670"/>
    <lineage>
        <taxon>Bacteria</taxon>
        <taxon>Pseudomonadati</taxon>
        <taxon>Bacteroidota</taxon>
        <taxon>Cytophagia</taxon>
        <taxon>Cytophagales</taxon>
        <taxon>Flammeovirgaceae</taxon>
        <taxon>Algivirga</taxon>
    </lineage>
</organism>
<dbReference type="PROSITE" id="PS00723">
    <property type="entry name" value="POLYPRENYL_SYNTHASE_1"/>
    <property type="match status" value="1"/>
</dbReference>
<comment type="similarity">
    <text evidence="2 6">Belongs to the FPP/GGPP synthase family.</text>
</comment>
<evidence type="ECO:0000256" key="7">
    <source>
        <dbReference type="SAM" id="Coils"/>
    </source>
</evidence>
<evidence type="ECO:0000313" key="8">
    <source>
        <dbReference type="EMBL" id="GAA4827547.1"/>
    </source>
</evidence>
<dbReference type="RefSeq" id="WP_345369814.1">
    <property type="nucleotide sequence ID" value="NZ_BAABJX010000018.1"/>
</dbReference>
<evidence type="ECO:0000256" key="4">
    <source>
        <dbReference type="ARBA" id="ARBA00022723"/>
    </source>
</evidence>
<dbReference type="InterPro" id="IPR008949">
    <property type="entry name" value="Isoprenoid_synthase_dom_sf"/>
</dbReference>
<comment type="cofactor">
    <cofactor evidence="1">
        <name>Mg(2+)</name>
        <dbReference type="ChEBI" id="CHEBI:18420"/>
    </cofactor>
</comment>
<dbReference type="SFLD" id="SFLDG01017">
    <property type="entry name" value="Polyprenyl_Transferase_Like"/>
    <property type="match status" value="1"/>
</dbReference>
<keyword evidence="3 6" id="KW-0808">Transferase</keyword>
<feature type="coiled-coil region" evidence="7">
    <location>
        <begin position="233"/>
        <end position="260"/>
    </location>
</feature>
<dbReference type="SUPFAM" id="SSF48576">
    <property type="entry name" value="Terpenoid synthases"/>
    <property type="match status" value="1"/>
</dbReference>
<dbReference type="InterPro" id="IPR033749">
    <property type="entry name" value="Polyprenyl_synt_CS"/>
</dbReference>
<gene>
    <name evidence="8" type="ORF">GCM10023331_10530</name>
</gene>
<dbReference type="Proteomes" id="UP001500298">
    <property type="component" value="Unassembled WGS sequence"/>
</dbReference>
<proteinExistence type="inferred from homology"/>
<reference evidence="9" key="1">
    <citation type="journal article" date="2019" name="Int. J. Syst. Evol. Microbiol.">
        <title>The Global Catalogue of Microorganisms (GCM) 10K type strain sequencing project: providing services to taxonomists for standard genome sequencing and annotation.</title>
        <authorList>
            <consortium name="The Broad Institute Genomics Platform"/>
            <consortium name="The Broad Institute Genome Sequencing Center for Infectious Disease"/>
            <person name="Wu L."/>
            <person name="Ma J."/>
        </authorList>
    </citation>
    <scope>NUCLEOTIDE SEQUENCE [LARGE SCALE GENOMIC DNA]</scope>
    <source>
        <strain evidence="9">JCM 18326</strain>
    </source>
</reference>
<dbReference type="Pfam" id="PF00348">
    <property type="entry name" value="polyprenyl_synt"/>
    <property type="match status" value="1"/>
</dbReference>
<comment type="caution">
    <text evidence="8">The sequence shown here is derived from an EMBL/GenBank/DDBJ whole genome shotgun (WGS) entry which is preliminary data.</text>
</comment>
<evidence type="ECO:0000256" key="1">
    <source>
        <dbReference type="ARBA" id="ARBA00001946"/>
    </source>
</evidence>